<accession>A0AAD2ACX2</accession>
<dbReference type="SUPFAM" id="SSF52540">
    <property type="entry name" value="P-loop containing nucleoside triphosphate hydrolases"/>
    <property type="match status" value="1"/>
</dbReference>
<evidence type="ECO:0000313" key="6">
    <source>
        <dbReference type="EMBL" id="CAI9785313.1"/>
    </source>
</evidence>
<organism evidence="6 7">
    <name type="scientific">Fraxinus pennsylvanica</name>
    <dbReference type="NCBI Taxonomy" id="56036"/>
    <lineage>
        <taxon>Eukaryota</taxon>
        <taxon>Viridiplantae</taxon>
        <taxon>Streptophyta</taxon>
        <taxon>Embryophyta</taxon>
        <taxon>Tracheophyta</taxon>
        <taxon>Spermatophyta</taxon>
        <taxon>Magnoliopsida</taxon>
        <taxon>eudicotyledons</taxon>
        <taxon>Gunneridae</taxon>
        <taxon>Pentapetalae</taxon>
        <taxon>asterids</taxon>
        <taxon>lamiids</taxon>
        <taxon>Lamiales</taxon>
        <taxon>Oleaceae</taxon>
        <taxon>Oleeae</taxon>
        <taxon>Fraxinus</taxon>
    </lineage>
</organism>
<dbReference type="Proteomes" id="UP000834106">
    <property type="component" value="Chromosome 21"/>
</dbReference>
<keyword evidence="7" id="KW-1185">Reference proteome</keyword>
<dbReference type="AlphaFoldDB" id="A0AAD2ACX2"/>
<dbReference type="PANTHER" id="PTHR11783">
    <property type="entry name" value="SULFOTRANSFERASE SULT"/>
    <property type="match status" value="1"/>
</dbReference>
<evidence type="ECO:0000259" key="5">
    <source>
        <dbReference type="Pfam" id="PF00685"/>
    </source>
</evidence>
<dbReference type="InterPro" id="IPR000863">
    <property type="entry name" value="Sulfotransferase_dom"/>
</dbReference>
<reference evidence="6" key="1">
    <citation type="submission" date="2023-05" db="EMBL/GenBank/DDBJ databases">
        <authorList>
            <person name="Huff M."/>
        </authorList>
    </citation>
    <scope>NUCLEOTIDE SEQUENCE</scope>
</reference>
<dbReference type="Gene3D" id="3.40.50.300">
    <property type="entry name" value="P-loop containing nucleotide triphosphate hydrolases"/>
    <property type="match status" value="1"/>
</dbReference>
<feature type="domain" description="Sulfotransferase" evidence="5">
    <location>
        <begin position="118"/>
        <end position="219"/>
    </location>
</feature>
<comment type="similarity">
    <text evidence="1 3">Belongs to the sulfotransferase 1 family.</text>
</comment>
<sequence>MVGGASHDGGSTAVAFVLVAYWFFTLDSEACGGCFDQMSVDGSCGSGDVIDDKDKVVNVKYQLGLVSSLSEESARNGDYGYEWDYMVEGNHVHFNEPEEISSQRSEQNWTLLGSSNRSKKHSERIFFLKYEDMKEKHVVHLRCLAEFSECPFSVDEEETGLLEEILKLCIFDNLNNLEINKTDKLAYGMQNKTSFGDWKNHLTAEMVNELDQITEHKFSEREKRARKEKTQGALPVQNPQWLLSKTLEATPVWGKCYSPFPNSVWRVCCNPSPSPSPSPPPSEATESPAHRFETFQLLDVRSSKQSTITQISTSQVLASKAHEEHELTALASDFRAKEEHNLTGFQFLIEESINLLIWASA</sequence>
<evidence type="ECO:0000256" key="3">
    <source>
        <dbReference type="RuleBase" id="RU361155"/>
    </source>
</evidence>
<protein>
    <recommendedName>
        <fullName evidence="3">Sulfotransferase</fullName>
        <ecNumber evidence="3">2.8.2.-</ecNumber>
    </recommendedName>
</protein>
<dbReference type="InterPro" id="IPR027417">
    <property type="entry name" value="P-loop_NTPase"/>
</dbReference>
<name>A0AAD2ACX2_9LAMI</name>
<dbReference type="Pfam" id="PF00685">
    <property type="entry name" value="Sulfotransfer_1"/>
    <property type="match status" value="1"/>
</dbReference>
<evidence type="ECO:0000256" key="1">
    <source>
        <dbReference type="ARBA" id="ARBA00005771"/>
    </source>
</evidence>
<proteinExistence type="inferred from homology"/>
<dbReference type="GO" id="GO:0008146">
    <property type="term" value="F:sulfotransferase activity"/>
    <property type="evidence" value="ECO:0007669"/>
    <property type="project" value="InterPro"/>
</dbReference>
<dbReference type="EMBL" id="OU503056">
    <property type="protein sequence ID" value="CAI9785313.1"/>
    <property type="molecule type" value="Genomic_DNA"/>
</dbReference>
<evidence type="ECO:0000256" key="2">
    <source>
        <dbReference type="ARBA" id="ARBA00022679"/>
    </source>
</evidence>
<keyword evidence="4" id="KW-0732">Signal</keyword>
<dbReference type="EC" id="2.8.2.-" evidence="3"/>
<evidence type="ECO:0000256" key="4">
    <source>
        <dbReference type="SAM" id="SignalP"/>
    </source>
</evidence>
<gene>
    <name evidence="6" type="ORF">FPE_LOCUS32743</name>
</gene>
<feature type="signal peptide" evidence="4">
    <location>
        <begin position="1"/>
        <end position="32"/>
    </location>
</feature>
<keyword evidence="2 3" id="KW-0808">Transferase</keyword>
<feature type="chain" id="PRO_5041923147" description="Sulfotransferase" evidence="4">
    <location>
        <begin position="33"/>
        <end position="361"/>
    </location>
</feature>
<evidence type="ECO:0000313" key="7">
    <source>
        <dbReference type="Proteomes" id="UP000834106"/>
    </source>
</evidence>